<organism evidence="6 7">
    <name type="scientific">Lyngbya confervoides BDU141951</name>
    <dbReference type="NCBI Taxonomy" id="1574623"/>
    <lineage>
        <taxon>Bacteria</taxon>
        <taxon>Bacillati</taxon>
        <taxon>Cyanobacteriota</taxon>
        <taxon>Cyanophyceae</taxon>
        <taxon>Oscillatoriophycideae</taxon>
        <taxon>Oscillatoriales</taxon>
        <taxon>Microcoleaceae</taxon>
        <taxon>Lyngbya</taxon>
    </lineage>
</organism>
<evidence type="ECO:0000256" key="4">
    <source>
        <dbReference type="ARBA" id="ARBA00023014"/>
    </source>
</evidence>
<comment type="caution">
    <text evidence="6">The sequence shown here is derived from an EMBL/GenBank/DDBJ whole genome shotgun (WGS) entry which is preliminary data.</text>
</comment>
<evidence type="ECO:0000256" key="3">
    <source>
        <dbReference type="ARBA" id="ARBA00023004"/>
    </source>
</evidence>
<accession>A0ABD4T4D4</accession>
<dbReference type="InterPro" id="IPR036922">
    <property type="entry name" value="Rieske_2Fe-2S_sf"/>
</dbReference>
<dbReference type="AlphaFoldDB" id="A0ABD4T4D4"/>
<dbReference type="GO" id="GO:0046872">
    <property type="term" value="F:metal ion binding"/>
    <property type="evidence" value="ECO:0007669"/>
    <property type="project" value="UniProtKB-KW"/>
</dbReference>
<evidence type="ECO:0000256" key="1">
    <source>
        <dbReference type="ARBA" id="ARBA00022714"/>
    </source>
</evidence>
<dbReference type="RefSeq" id="WP_166275226.1">
    <property type="nucleotide sequence ID" value="NZ_JTHE03000061.1"/>
</dbReference>
<dbReference type="Gene3D" id="2.102.10.10">
    <property type="entry name" value="Rieske [2Fe-2S] iron-sulphur domain"/>
    <property type="match status" value="1"/>
</dbReference>
<dbReference type="GO" id="GO:0004497">
    <property type="term" value="F:monooxygenase activity"/>
    <property type="evidence" value="ECO:0007669"/>
    <property type="project" value="UniProtKB-ARBA"/>
</dbReference>
<dbReference type="SUPFAM" id="SSF50022">
    <property type="entry name" value="ISP domain"/>
    <property type="match status" value="1"/>
</dbReference>
<reference evidence="6 7" key="1">
    <citation type="journal article" date="2015" name="Genome Announc.">
        <title>Draft Genome Sequence of Filamentous Marine Cyanobacterium Lyngbya confervoides Strain BDU141951.</title>
        <authorList>
            <person name="Chandrababunaidu M.M."/>
            <person name="Sen D."/>
            <person name="Tripathy S."/>
        </authorList>
    </citation>
    <scope>NUCLEOTIDE SEQUENCE [LARGE SCALE GENOMIC DNA]</scope>
    <source>
        <strain evidence="6 7">BDU141951</strain>
    </source>
</reference>
<dbReference type="InterPro" id="IPR017941">
    <property type="entry name" value="Rieske_2Fe-2S"/>
</dbReference>
<evidence type="ECO:0000313" key="7">
    <source>
        <dbReference type="Proteomes" id="UP000031561"/>
    </source>
</evidence>
<keyword evidence="1" id="KW-0001">2Fe-2S</keyword>
<dbReference type="CDD" id="cd03467">
    <property type="entry name" value="Rieske"/>
    <property type="match status" value="1"/>
</dbReference>
<keyword evidence="2" id="KW-0479">Metal-binding</keyword>
<sequence length="116" mass="12720">MGWEKAVAVSELPENSRKVVTLKGNKILLLHQQGEIYAVDNRCPHMKLPLKNGKVTAEGAIICPFHRSAFELSTGQVAHWTPWPPVVGNLMAMASQPKALPTYATKVEDGSIFVNL</sequence>
<dbReference type="Proteomes" id="UP000031561">
    <property type="component" value="Unassembled WGS sequence"/>
</dbReference>
<evidence type="ECO:0000256" key="2">
    <source>
        <dbReference type="ARBA" id="ARBA00022723"/>
    </source>
</evidence>
<name>A0ABD4T4D4_9CYAN</name>
<evidence type="ECO:0000313" key="6">
    <source>
        <dbReference type="EMBL" id="MCM1983450.1"/>
    </source>
</evidence>
<keyword evidence="3" id="KW-0408">Iron</keyword>
<dbReference type="PANTHER" id="PTHR21496:SF23">
    <property type="entry name" value="3-PHENYLPROPIONATE_CINNAMIC ACID DIOXYGENASE FERREDOXIN SUBUNIT"/>
    <property type="match status" value="1"/>
</dbReference>
<keyword evidence="4" id="KW-0411">Iron-sulfur</keyword>
<gene>
    <name evidence="6" type="ORF">QQ91_0011540</name>
</gene>
<dbReference type="GO" id="GO:0051537">
    <property type="term" value="F:2 iron, 2 sulfur cluster binding"/>
    <property type="evidence" value="ECO:0007669"/>
    <property type="project" value="UniProtKB-KW"/>
</dbReference>
<dbReference type="PROSITE" id="PS51296">
    <property type="entry name" value="RIESKE"/>
    <property type="match status" value="1"/>
</dbReference>
<feature type="domain" description="Rieske" evidence="5">
    <location>
        <begin position="4"/>
        <end position="114"/>
    </location>
</feature>
<evidence type="ECO:0000259" key="5">
    <source>
        <dbReference type="PROSITE" id="PS51296"/>
    </source>
</evidence>
<protein>
    <submittedName>
        <fullName evidence="6">Rieske (2Fe-2S) protein</fullName>
    </submittedName>
</protein>
<proteinExistence type="predicted"/>
<keyword evidence="7" id="KW-1185">Reference proteome</keyword>
<dbReference type="EMBL" id="JTHE03000061">
    <property type="protein sequence ID" value="MCM1983450.1"/>
    <property type="molecule type" value="Genomic_DNA"/>
</dbReference>
<dbReference type="PANTHER" id="PTHR21496">
    <property type="entry name" value="FERREDOXIN-RELATED"/>
    <property type="match status" value="1"/>
</dbReference>
<dbReference type="Pfam" id="PF00355">
    <property type="entry name" value="Rieske"/>
    <property type="match status" value="1"/>
</dbReference>
<dbReference type="GO" id="GO:0016705">
    <property type="term" value="F:oxidoreductase activity, acting on paired donors, with incorporation or reduction of molecular oxygen"/>
    <property type="evidence" value="ECO:0007669"/>
    <property type="project" value="UniProtKB-ARBA"/>
</dbReference>